<proteinExistence type="inferred from homology"/>
<dbReference type="RefSeq" id="XP_023470534.1">
    <property type="nucleotide sequence ID" value="XM_023610396.1"/>
</dbReference>
<comment type="similarity">
    <text evidence="3">Belongs to the PSMG2 family.</text>
</comment>
<evidence type="ECO:0000256" key="3">
    <source>
        <dbReference type="ARBA" id="ARBA00025745"/>
    </source>
</evidence>
<dbReference type="Pfam" id="PF09754">
    <property type="entry name" value="PAC2"/>
    <property type="match status" value="1"/>
</dbReference>
<dbReference type="InterPro" id="IPR038389">
    <property type="entry name" value="PSMG2_sf"/>
</dbReference>
<dbReference type="InterPro" id="IPR019151">
    <property type="entry name" value="Proteasome_assmbl_chaperone_2"/>
</dbReference>
<dbReference type="InterPro" id="IPR016562">
    <property type="entry name" value="Proteasome_assmbl_chp_2_euk"/>
</dbReference>
<dbReference type="GO" id="GO:0005829">
    <property type="term" value="C:cytosol"/>
    <property type="evidence" value="ECO:0007669"/>
    <property type="project" value="TreeGrafter"/>
</dbReference>
<dbReference type="EMBL" id="KZ303843">
    <property type="protein sequence ID" value="PHZ16826.1"/>
    <property type="molecule type" value="Genomic_DNA"/>
</dbReference>
<reference evidence="4 5" key="1">
    <citation type="journal article" date="2016" name="Proc. Natl. Acad. Sci. U.S.A.">
        <title>Lipid metabolic changes in an early divergent fungus govern the establishment of a mutualistic symbiosis with endobacteria.</title>
        <authorList>
            <person name="Lastovetsky O.A."/>
            <person name="Gaspar M.L."/>
            <person name="Mondo S.J."/>
            <person name="LaButti K.M."/>
            <person name="Sandor L."/>
            <person name="Grigoriev I.V."/>
            <person name="Henry S.A."/>
            <person name="Pawlowska T.E."/>
        </authorList>
    </citation>
    <scope>NUCLEOTIDE SEQUENCE [LARGE SCALE GENOMIC DNA]</scope>
    <source>
        <strain evidence="4 5">ATCC 52813</strain>
    </source>
</reference>
<evidence type="ECO:0000313" key="5">
    <source>
        <dbReference type="Proteomes" id="UP000242254"/>
    </source>
</evidence>
<sequence length="296" mass="33644">MTKDVSSSIFVKVTKSASKIRPIEFEHLANLFGKVTNWKWKHCKLGFKCFDFRALEVCDCLSNKLLPNYDPAQLKGSTIILPMVSIGNVPQLTADLLIHTFHFERVGFIDTDTVIPVSSQREDNNQIGSTTPIEVFQSKDRQWTCIQQRSPTIKEKRKSYVDHITAFASQFDQVIVLTSMDASRRLDSQINSVPFRVLGSGDYVNRSKALGIPVLEESSERIHLPGSGLSRHVYKQLEDKATVLIMFALEGDNVQDSIDFGNYIHRVLELEQITQFTPPKSWEFLFGTPFNADLYH</sequence>
<dbReference type="Gene3D" id="3.40.50.10900">
    <property type="entry name" value="PAC-like subunit"/>
    <property type="match status" value="1"/>
</dbReference>
<dbReference type="GeneID" id="35441386"/>
<dbReference type="AlphaFoldDB" id="A0A2G4T831"/>
<dbReference type="PANTHER" id="PTHR12970:SF1">
    <property type="entry name" value="PROTEASOME ASSEMBLY CHAPERONE 2"/>
    <property type="match status" value="1"/>
</dbReference>
<accession>A0A2G4T831</accession>
<keyword evidence="5" id="KW-1185">Reference proteome</keyword>
<evidence type="ECO:0000313" key="4">
    <source>
        <dbReference type="EMBL" id="PHZ16826.1"/>
    </source>
</evidence>
<evidence type="ECO:0000256" key="2">
    <source>
        <dbReference type="ARBA" id="ARBA00023186"/>
    </source>
</evidence>
<evidence type="ECO:0000256" key="1">
    <source>
        <dbReference type="ARBA" id="ARBA00019186"/>
    </source>
</evidence>
<dbReference type="Proteomes" id="UP000242254">
    <property type="component" value="Unassembled WGS sequence"/>
</dbReference>
<dbReference type="GO" id="GO:0005634">
    <property type="term" value="C:nucleus"/>
    <property type="evidence" value="ECO:0007669"/>
    <property type="project" value="TreeGrafter"/>
</dbReference>
<dbReference type="PANTHER" id="PTHR12970">
    <property type="entry name" value="PROTEASOME ASSEMBLY CHAPERONE 2"/>
    <property type="match status" value="1"/>
</dbReference>
<dbReference type="GO" id="GO:0043248">
    <property type="term" value="P:proteasome assembly"/>
    <property type="evidence" value="ECO:0007669"/>
    <property type="project" value="TreeGrafter"/>
</dbReference>
<keyword evidence="2" id="KW-0143">Chaperone</keyword>
<dbReference type="STRING" id="1340429.A0A2G4T831"/>
<gene>
    <name evidence="4" type="ORF">RHIMIDRAFT_247291</name>
</gene>
<name>A0A2G4T831_RHIZD</name>
<protein>
    <recommendedName>
        <fullName evidence="1">Proteasome assembly chaperone 2</fullName>
    </recommendedName>
</protein>
<organism evidence="4 5">
    <name type="scientific">Rhizopus microsporus ATCC 52813</name>
    <dbReference type="NCBI Taxonomy" id="1340429"/>
    <lineage>
        <taxon>Eukaryota</taxon>
        <taxon>Fungi</taxon>
        <taxon>Fungi incertae sedis</taxon>
        <taxon>Mucoromycota</taxon>
        <taxon>Mucoromycotina</taxon>
        <taxon>Mucoromycetes</taxon>
        <taxon>Mucorales</taxon>
        <taxon>Mucorineae</taxon>
        <taxon>Rhizopodaceae</taxon>
        <taxon>Rhizopus</taxon>
    </lineage>
</organism>